<keyword evidence="5" id="KW-0443">Lipid metabolism</keyword>
<dbReference type="CDD" id="cd02440">
    <property type="entry name" value="AdoMet_MTases"/>
    <property type="match status" value="1"/>
</dbReference>
<dbReference type="Proteomes" id="UP000322244">
    <property type="component" value="Unassembled WGS sequence"/>
</dbReference>
<dbReference type="OrthoDB" id="9782855at2"/>
<keyword evidence="4" id="KW-0949">S-adenosyl-L-methionine</keyword>
<evidence type="ECO:0000313" key="8">
    <source>
        <dbReference type="Proteomes" id="UP000322244"/>
    </source>
</evidence>
<dbReference type="AlphaFoldDB" id="A0A5A7SFY4"/>
<accession>A0A5A7SFY4</accession>
<gene>
    <name evidence="7" type="ORF">FOY51_00495</name>
</gene>
<feature type="active site" evidence="6">
    <location>
        <position position="268"/>
    </location>
</feature>
<dbReference type="InterPro" id="IPR050723">
    <property type="entry name" value="CFA/CMAS"/>
</dbReference>
<reference evidence="7 8" key="1">
    <citation type="submission" date="2019-07" db="EMBL/GenBank/DDBJ databases">
        <title>Rhodococcus cavernicolus sp. nov., isolated from a cave.</title>
        <authorList>
            <person name="Lee S.D."/>
        </authorList>
    </citation>
    <scope>NUCLEOTIDE SEQUENCE [LARGE SCALE GENOMIC DNA]</scope>
    <source>
        <strain evidence="7 8">C1-24</strain>
    </source>
</reference>
<keyword evidence="8" id="KW-1185">Reference proteome</keyword>
<keyword evidence="2 7" id="KW-0489">Methyltransferase</keyword>
<dbReference type="Pfam" id="PF02353">
    <property type="entry name" value="CMAS"/>
    <property type="match status" value="1"/>
</dbReference>
<evidence type="ECO:0000313" key="7">
    <source>
        <dbReference type="EMBL" id="KAA0024484.1"/>
    </source>
</evidence>
<dbReference type="GO" id="GO:0032259">
    <property type="term" value="P:methylation"/>
    <property type="evidence" value="ECO:0007669"/>
    <property type="project" value="UniProtKB-KW"/>
</dbReference>
<protein>
    <submittedName>
        <fullName evidence="7">SAM-dependent methyltransferase</fullName>
    </submittedName>
</protein>
<dbReference type="GO" id="GO:0008610">
    <property type="term" value="P:lipid biosynthetic process"/>
    <property type="evidence" value="ECO:0007669"/>
    <property type="project" value="InterPro"/>
</dbReference>
<dbReference type="PIRSF" id="PIRSF003085">
    <property type="entry name" value="CMAS"/>
    <property type="match status" value="1"/>
</dbReference>
<keyword evidence="3 7" id="KW-0808">Transferase</keyword>
<dbReference type="PANTHER" id="PTHR43667:SF1">
    <property type="entry name" value="CYCLOPROPANE-FATTY-ACYL-PHOSPHOLIPID SYNTHASE"/>
    <property type="match status" value="1"/>
</dbReference>
<dbReference type="InterPro" id="IPR029063">
    <property type="entry name" value="SAM-dependent_MTases_sf"/>
</dbReference>
<sequence length="286" mass="32721">MGKSTRLVADVRTHYDPPDDFFALFLDPTMTYTCAYFAEPNMTLEEAQLANMDLAFGKLELGSGKRLLDIGSGWGSAMLRAIAEYDAHAYGLTHSRNQYEYTRRALRGVPPWRIAEVEFADWDQFGTPVDAVLAIGAIEQIPRERYDDFFVHCFSLLPEGGRMLVQTVIGFDRFALHDRGLPADHEYKLFGEFLQDEVFPGGVVPEAKWVQDSVDAAGFRIEHMQSLRTHFARTLDIWSAALMEHRDEAISITSSDVYQRYLRYLTGCAERFRRGFFDQVQYTLVK</sequence>
<comment type="caution">
    <text evidence="7">The sequence shown here is derived from an EMBL/GenBank/DDBJ whole genome shotgun (WGS) entry which is preliminary data.</text>
</comment>
<evidence type="ECO:0000256" key="4">
    <source>
        <dbReference type="ARBA" id="ARBA00022691"/>
    </source>
</evidence>
<evidence type="ECO:0000256" key="2">
    <source>
        <dbReference type="ARBA" id="ARBA00022603"/>
    </source>
</evidence>
<dbReference type="Gene3D" id="3.40.50.150">
    <property type="entry name" value="Vaccinia Virus protein VP39"/>
    <property type="match status" value="1"/>
</dbReference>
<evidence type="ECO:0000256" key="1">
    <source>
        <dbReference type="ARBA" id="ARBA00010815"/>
    </source>
</evidence>
<evidence type="ECO:0000256" key="3">
    <source>
        <dbReference type="ARBA" id="ARBA00022679"/>
    </source>
</evidence>
<dbReference type="SUPFAM" id="SSF53335">
    <property type="entry name" value="S-adenosyl-L-methionine-dependent methyltransferases"/>
    <property type="match status" value="1"/>
</dbReference>
<name>A0A5A7SFY4_9NOCA</name>
<comment type="similarity">
    <text evidence="1">Belongs to the CFA/CMAS family.</text>
</comment>
<evidence type="ECO:0000256" key="5">
    <source>
        <dbReference type="ARBA" id="ARBA00023098"/>
    </source>
</evidence>
<dbReference type="PANTHER" id="PTHR43667">
    <property type="entry name" value="CYCLOPROPANE-FATTY-ACYL-PHOSPHOLIPID SYNTHASE"/>
    <property type="match status" value="1"/>
</dbReference>
<proteinExistence type="inferred from homology"/>
<dbReference type="RefSeq" id="WP_149428259.1">
    <property type="nucleotide sequence ID" value="NZ_VLNY01000001.1"/>
</dbReference>
<organism evidence="7 8">
    <name type="scientific">Antrihabitans cavernicola</name>
    <dbReference type="NCBI Taxonomy" id="2495913"/>
    <lineage>
        <taxon>Bacteria</taxon>
        <taxon>Bacillati</taxon>
        <taxon>Actinomycetota</taxon>
        <taxon>Actinomycetes</taxon>
        <taxon>Mycobacteriales</taxon>
        <taxon>Nocardiaceae</taxon>
        <taxon>Antrihabitans</taxon>
    </lineage>
</organism>
<dbReference type="GO" id="GO:0008168">
    <property type="term" value="F:methyltransferase activity"/>
    <property type="evidence" value="ECO:0007669"/>
    <property type="project" value="UniProtKB-KW"/>
</dbReference>
<evidence type="ECO:0000256" key="6">
    <source>
        <dbReference type="PIRSR" id="PIRSR003085-1"/>
    </source>
</evidence>
<dbReference type="InterPro" id="IPR003333">
    <property type="entry name" value="CMAS"/>
</dbReference>
<dbReference type="EMBL" id="VLNY01000001">
    <property type="protein sequence ID" value="KAA0024484.1"/>
    <property type="molecule type" value="Genomic_DNA"/>
</dbReference>